<sequence>MGSGAAGGAAGDRSLGQVLYSATPSALSIAFLLLDASGCGVFPPPLQHSRHRDQSVHAGVGPESSIQAN</sequence>
<proteinExistence type="predicted"/>
<keyword evidence="3" id="KW-1185">Reference proteome</keyword>
<evidence type="ECO:0000313" key="2">
    <source>
        <dbReference type="EMBL" id="WVZ54146.1"/>
    </source>
</evidence>
<name>A0AAQ3PPV1_PASNO</name>
<feature type="region of interest" description="Disordered" evidence="1">
    <location>
        <begin position="43"/>
        <end position="69"/>
    </location>
</feature>
<dbReference type="Proteomes" id="UP001341281">
    <property type="component" value="Chromosome 01"/>
</dbReference>
<accession>A0AAQ3PPV1</accession>
<protein>
    <submittedName>
        <fullName evidence="2">Uncharacterized protein</fullName>
    </submittedName>
</protein>
<dbReference type="AlphaFoldDB" id="A0AAQ3PPV1"/>
<gene>
    <name evidence="2" type="ORF">U9M48_004996</name>
</gene>
<organism evidence="2 3">
    <name type="scientific">Paspalum notatum var. saurae</name>
    <dbReference type="NCBI Taxonomy" id="547442"/>
    <lineage>
        <taxon>Eukaryota</taxon>
        <taxon>Viridiplantae</taxon>
        <taxon>Streptophyta</taxon>
        <taxon>Embryophyta</taxon>
        <taxon>Tracheophyta</taxon>
        <taxon>Spermatophyta</taxon>
        <taxon>Magnoliopsida</taxon>
        <taxon>Liliopsida</taxon>
        <taxon>Poales</taxon>
        <taxon>Poaceae</taxon>
        <taxon>PACMAD clade</taxon>
        <taxon>Panicoideae</taxon>
        <taxon>Andropogonodae</taxon>
        <taxon>Paspaleae</taxon>
        <taxon>Paspalinae</taxon>
        <taxon>Paspalum</taxon>
    </lineage>
</organism>
<evidence type="ECO:0000256" key="1">
    <source>
        <dbReference type="SAM" id="MobiDB-lite"/>
    </source>
</evidence>
<dbReference type="EMBL" id="CP144745">
    <property type="protein sequence ID" value="WVZ54146.1"/>
    <property type="molecule type" value="Genomic_DNA"/>
</dbReference>
<reference evidence="2 3" key="1">
    <citation type="submission" date="2024-02" db="EMBL/GenBank/DDBJ databases">
        <title>High-quality chromosome-scale genome assembly of Pensacola bahiagrass (Paspalum notatum Flugge var. saurae).</title>
        <authorList>
            <person name="Vega J.M."/>
            <person name="Podio M."/>
            <person name="Orjuela J."/>
            <person name="Siena L.A."/>
            <person name="Pessino S.C."/>
            <person name="Combes M.C."/>
            <person name="Mariac C."/>
            <person name="Albertini E."/>
            <person name="Pupilli F."/>
            <person name="Ortiz J.P.A."/>
            <person name="Leblanc O."/>
        </authorList>
    </citation>
    <scope>NUCLEOTIDE SEQUENCE [LARGE SCALE GENOMIC DNA]</scope>
    <source>
        <strain evidence="2">R1</strain>
        <tissue evidence="2">Leaf</tissue>
    </source>
</reference>
<evidence type="ECO:0000313" key="3">
    <source>
        <dbReference type="Proteomes" id="UP001341281"/>
    </source>
</evidence>